<dbReference type="Pfam" id="PF00172">
    <property type="entry name" value="Zn_clus"/>
    <property type="match status" value="1"/>
</dbReference>
<dbReference type="InterPro" id="IPR001138">
    <property type="entry name" value="Zn2Cys6_DnaBD"/>
</dbReference>
<dbReference type="SMART" id="SM00066">
    <property type="entry name" value="GAL4"/>
    <property type="match status" value="1"/>
</dbReference>
<feature type="domain" description="Zn(2)-C6 fungal-type" evidence="6">
    <location>
        <begin position="128"/>
        <end position="160"/>
    </location>
</feature>
<sequence length="767" mass="85624">MHFQSTLVAGIIATLSATAIAAPVVARSDADAATRYVVDKRSDADAATRYVVDKRSDADAATRYVVDKRSDADAATRYVVDKRSDADAATRYLNSKAIGISSDLVIMPNYPNGPRVAQQLRPNGSQAACDPCRTRKVACDHARPACSRCRAKNRGSECVYSANAARKVKASDNLLPSPVDAPSVALPPRPPKRPRPNIRLGYTSALEESQPSFSAAAHSNLYGHISPSEQPQQDRQVIFSELPRPVRETCMAVIRALPNQRDAQMVYLEGEFQAKGWLHLAAHRIVRWLQTVLAESPSRSEQETVERVAEIISSNTSRSMRGPFADWESWLNSFVGPNTRWESIGLLWTHMERISDILDALIPRKLVRSETNTSSQTAAFHVDSCIRLARHFIDESDLLAELYRRRSVLVSFAEGELGLKMWEAHGANVNYMIFLGLHAPDTSTPYIPSAWSENNRRLAAATFVFDKIEVMLTGRPPLISHRFYTAPLPLDLRDEDLIAGSTTLNNAIASLDERGWNTDGGLYPSTVARARCMMALIRDEVIEVTMSNGRNPSLEYLMDLKDREYTVVAEFPSSLRYDPRDLEITHTEIHPLYMKILTHLEHLQNLFFIDRLLIRCGYAIRDNLLENSLALAGLALHLWIHKDQFADAVVQRSFDWIMLSYGAPAAGILCQEALGTGEHSKEPNISRATIIQQLSLLVGFFDWVRPSAPNAKFCGNCKAIIQQVLDQCLNTSAETSGPTFPVWDLGDQPDFNFELMDTFDWLRPAEQ</sequence>
<keyword evidence="8" id="KW-1185">Reference proteome</keyword>
<dbReference type="GO" id="GO:0006351">
    <property type="term" value="P:DNA-templated transcription"/>
    <property type="evidence" value="ECO:0007669"/>
    <property type="project" value="InterPro"/>
</dbReference>
<feature type="region of interest" description="Disordered" evidence="4">
    <location>
        <begin position="171"/>
        <end position="196"/>
    </location>
</feature>
<dbReference type="OrthoDB" id="4898680at2759"/>
<dbReference type="InParanoid" id="J4W9P4"/>
<dbReference type="PROSITE" id="PS00463">
    <property type="entry name" value="ZN2_CY6_FUNGAL_1"/>
    <property type="match status" value="1"/>
</dbReference>
<dbReference type="InterPro" id="IPR050613">
    <property type="entry name" value="Sec_Metabolite_Reg"/>
</dbReference>
<dbReference type="CDD" id="cd00067">
    <property type="entry name" value="GAL4"/>
    <property type="match status" value="1"/>
</dbReference>
<dbReference type="PROSITE" id="PS50048">
    <property type="entry name" value="ZN2_CY6_FUNGAL_2"/>
    <property type="match status" value="1"/>
</dbReference>
<evidence type="ECO:0000256" key="1">
    <source>
        <dbReference type="ARBA" id="ARBA00004123"/>
    </source>
</evidence>
<evidence type="ECO:0000256" key="4">
    <source>
        <dbReference type="SAM" id="MobiDB-lite"/>
    </source>
</evidence>
<evidence type="ECO:0000313" key="8">
    <source>
        <dbReference type="Proteomes" id="UP000002762"/>
    </source>
</evidence>
<dbReference type="GeneID" id="19887195"/>
<dbReference type="GO" id="GO:0008270">
    <property type="term" value="F:zinc ion binding"/>
    <property type="evidence" value="ECO:0007669"/>
    <property type="project" value="InterPro"/>
</dbReference>
<dbReference type="Proteomes" id="UP000002762">
    <property type="component" value="Unassembled WGS sequence"/>
</dbReference>
<dbReference type="RefSeq" id="XP_008597502.1">
    <property type="nucleotide sequence ID" value="XM_008599280.1"/>
</dbReference>
<evidence type="ECO:0000256" key="5">
    <source>
        <dbReference type="SAM" id="SignalP"/>
    </source>
</evidence>
<protein>
    <submittedName>
        <fullName evidence="7">Fungal specific transcription factor</fullName>
    </submittedName>
</protein>
<name>J4W9P4_BEAB2</name>
<feature type="signal peptide" evidence="5">
    <location>
        <begin position="1"/>
        <end position="21"/>
    </location>
</feature>
<proteinExistence type="predicted"/>
<evidence type="ECO:0000256" key="3">
    <source>
        <dbReference type="ARBA" id="ARBA00023242"/>
    </source>
</evidence>
<feature type="chain" id="PRO_5003781273" evidence="5">
    <location>
        <begin position="22"/>
        <end position="767"/>
    </location>
</feature>
<dbReference type="AlphaFoldDB" id="J4W9P4"/>
<gene>
    <name evidence="7" type="ORF">BBA_04183</name>
</gene>
<dbReference type="HOGENOM" id="CLU_013296_1_1_1"/>
<dbReference type="InterPro" id="IPR007219">
    <property type="entry name" value="XnlR_reg_dom"/>
</dbReference>
<dbReference type="InterPro" id="IPR036864">
    <property type="entry name" value="Zn2-C6_fun-type_DNA-bd_sf"/>
</dbReference>
<keyword evidence="5" id="KW-0732">Signal</keyword>
<dbReference type="PANTHER" id="PTHR31001:SF40">
    <property type="entry name" value="ZN(II)2CYS6 TRANSCRIPTION FACTOR (EUROFUNG)"/>
    <property type="match status" value="1"/>
</dbReference>
<organism evidence="7 8">
    <name type="scientific">Beauveria bassiana (strain ARSEF 2860)</name>
    <name type="common">White muscardine disease fungus</name>
    <name type="synonym">Tritirachium shiotae</name>
    <dbReference type="NCBI Taxonomy" id="655819"/>
    <lineage>
        <taxon>Eukaryota</taxon>
        <taxon>Fungi</taxon>
        <taxon>Dikarya</taxon>
        <taxon>Ascomycota</taxon>
        <taxon>Pezizomycotina</taxon>
        <taxon>Sordariomycetes</taxon>
        <taxon>Hypocreomycetidae</taxon>
        <taxon>Hypocreales</taxon>
        <taxon>Cordycipitaceae</taxon>
        <taxon>Beauveria</taxon>
    </lineage>
</organism>
<dbReference type="EMBL" id="JH725158">
    <property type="protein sequence ID" value="EJP66890.1"/>
    <property type="molecule type" value="Genomic_DNA"/>
</dbReference>
<dbReference type="SUPFAM" id="SSF57701">
    <property type="entry name" value="Zn2/Cys6 DNA-binding domain"/>
    <property type="match status" value="1"/>
</dbReference>
<accession>J4W9P4</accession>
<dbReference type="GO" id="GO:0005634">
    <property type="term" value="C:nucleus"/>
    <property type="evidence" value="ECO:0007669"/>
    <property type="project" value="UniProtKB-SubCell"/>
</dbReference>
<keyword evidence="2" id="KW-0479">Metal-binding</keyword>
<dbReference type="GO" id="GO:0003677">
    <property type="term" value="F:DNA binding"/>
    <property type="evidence" value="ECO:0007669"/>
    <property type="project" value="InterPro"/>
</dbReference>
<dbReference type="CDD" id="cd12148">
    <property type="entry name" value="fungal_TF_MHR"/>
    <property type="match status" value="1"/>
</dbReference>
<evidence type="ECO:0000259" key="6">
    <source>
        <dbReference type="PROSITE" id="PS50048"/>
    </source>
</evidence>
<keyword evidence="3" id="KW-0539">Nucleus</keyword>
<dbReference type="Gene3D" id="4.10.240.10">
    <property type="entry name" value="Zn(2)-C6 fungal-type DNA-binding domain"/>
    <property type="match status" value="1"/>
</dbReference>
<comment type="subcellular location">
    <subcellularLocation>
        <location evidence="1">Nucleus</location>
    </subcellularLocation>
</comment>
<reference evidence="7 8" key="1">
    <citation type="journal article" date="2012" name="Sci. Rep.">
        <title>Genomic perspectives on the evolution of fungal entomopathogenicity in Beauveria bassiana.</title>
        <authorList>
            <person name="Xiao G."/>
            <person name="Ying S.H."/>
            <person name="Zheng P."/>
            <person name="Wang Z.L."/>
            <person name="Zhang S."/>
            <person name="Xie X.Q."/>
            <person name="Shang Y."/>
            <person name="St Leger R.J."/>
            <person name="Zhao G.P."/>
            <person name="Wang C."/>
            <person name="Feng M.G."/>
        </authorList>
    </citation>
    <scope>NUCLEOTIDE SEQUENCE [LARGE SCALE GENOMIC DNA]</scope>
    <source>
        <strain evidence="7 8">ARSEF 2860</strain>
    </source>
</reference>
<dbReference type="Pfam" id="PF04082">
    <property type="entry name" value="Fungal_trans"/>
    <property type="match status" value="1"/>
</dbReference>
<dbReference type="GO" id="GO:0000981">
    <property type="term" value="F:DNA-binding transcription factor activity, RNA polymerase II-specific"/>
    <property type="evidence" value="ECO:0007669"/>
    <property type="project" value="InterPro"/>
</dbReference>
<evidence type="ECO:0000313" key="7">
    <source>
        <dbReference type="EMBL" id="EJP66890.1"/>
    </source>
</evidence>
<dbReference type="PANTHER" id="PTHR31001">
    <property type="entry name" value="UNCHARACTERIZED TRANSCRIPTIONAL REGULATORY PROTEIN"/>
    <property type="match status" value="1"/>
</dbReference>
<evidence type="ECO:0000256" key="2">
    <source>
        <dbReference type="ARBA" id="ARBA00022723"/>
    </source>
</evidence>